<feature type="signal peptide" evidence="1">
    <location>
        <begin position="1"/>
        <end position="33"/>
    </location>
</feature>
<dbReference type="Proteomes" id="UP001235712">
    <property type="component" value="Unassembled WGS sequence"/>
</dbReference>
<evidence type="ECO:0000313" key="3">
    <source>
        <dbReference type="Proteomes" id="UP001235712"/>
    </source>
</evidence>
<name>A0ABT9P4W4_9ACTN</name>
<accession>A0ABT9P4W4</accession>
<gene>
    <name evidence="2" type="ORF">J2S57_003487</name>
</gene>
<feature type="chain" id="PRO_5046784505" evidence="1">
    <location>
        <begin position="34"/>
        <end position="135"/>
    </location>
</feature>
<comment type="caution">
    <text evidence="2">The sequence shown here is derived from an EMBL/GenBank/DDBJ whole genome shotgun (WGS) entry which is preliminary data.</text>
</comment>
<organism evidence="2 3">
    <name type="scientific">Kineosporia succinea</name>
    <dbReference type="NCBI Taxonomy" id="84632"/>
    <lineage>
        <taxon>Bacteria</taxon>
        <taxon>Bacillati</taxon>
        <taxon>Actinomycetota</taxon>
        <taxon>Actinomycetes</taxon>
        <taxon>Kineosporiales</taxon>
        <taxon>Kineosporiaceae</taxon>
        <taxon>Kineosporia</taxon>
    </lineage>
</organism>
<evidence type="ECO:0000256" key="1">
    <source>
        <dbReference type="SAM" id="SignalP"/>
    </source>
</evidence>
<reference evidence="2 3" key="1">
    <citation type="submission" date="2023-07" db="EMBL/GenBank/DDBJ databases">
        <title>Sequencing the genomes of 1000 actinobacteria strains.</title>
        <authorList>
            <person name="Klenk H.-P."/>
        </authorList>
    </citation>
    <scope>NUCLEOTIDE SEQUENCE [LARGE SCALE GENOMIC DNA]</scope>
    <source>
        <strain evidence="2 3">DSM 44388</strain>
    </source>
</reference>
<keyword evidence="3" id="KW-1185">Reference proteome</keyword>
<sequence>MLKHAMHRRITAGLAAVVATAGLATATATSASASTIPNGQIQLCAQGNYPAYIHILDRQINDSGASTGGFASTIVNPGDCWITSFNTHGGANQVDVVGLRPDGSEFYIGSQWWNSATGLGLGAEGSPESPYIWQW</sequence>
<proteinExistence type="predicted"/>
<dbReference type="EMBL" id="JAUSQZ010000001">
    <property type="protein sequence ID" value="MDP9827738.1"/>
    <property type="molecule type" value="Genomic_DNA"/>
</dbReference>
<dbReference type="RefSeq" id="WP_307244175.1">
    <property type="nucleotide sequence ID" value="NZ_JAUSQZ010000001.1"/>
</dbReference>
<protein>
    <submittedName>
        <fullName evidence="2">Uncharacterized protein</fullName>
    </submittedName>
</protein>
<evidence type="ECO:0000313" key="2">
    <source>
        <dbReference type="EMBL" id="MDP9827738.1"/>
    </source>
</evidence>
<keyword evidence="1" id="KW-0732">Signal</keyword>